<accession>A0ABZ3BNE4</accession>
<dbReference type="Proteomes" id="UP001484179">
    <property type="component" value="Chromosome 2"/>
</dbReference>
<name>A0ABZ3BNE4_BURPY</name>
<organism evidence="2 3">
    <name type="scientific">Burkholderia pyrrocinia</name>
    <name type="common">Pseudomonas pyrrocinia</name>
    <dbReference type="NCBI Taxonomy" id="60550"/>
    <lineage>
        <taxon>Bacteria</taxon>
        <taxon>Pseudomonadati</taxon>
        <taxon>Pseudomonadota</taxon>
        <taxon>Betaproteobacteria</taxon>
        <taxon>Burkholderiales</taxon>
        <taxon>Burkholderiaceae</taxon>
        <taxon>Burkholderia</taxon>
        <taxon>Burkholderia cepacia complex</taxon>
    </lineage>
</organism>
<reference evidence="2 3" key="1">
    <citation type="submission" date="2024-04" db="EMBL/GenBank/DDBJ databases">
        <title>Biological Control Activity of Plant Growth Promoting Rhizobacteria Burkholderia pyrrocinia BX1 against Tobacco black shank Introduction Tobacco black shank (TBS) caused by the oomycete Phytophthora. nicotianae (P. nicotianae) has become a destructive soil.</title>
        <authorList>
            <person name="Liu X."/>
            <person name="Shu C."/>
        </authorList>
    </citation>
    <scope>NUCLEOTIDE SEQUENCE [LARGE SCALE GENOMIC DNA]</scope>
    <source>
        <strain evidence="2 3">BX1</strain>
    </source>
</reference>
<protein>
    <submittedName>
        <fullName evidence="2">MbcA/ParS/Xre antitoxin family protein</fullName>
    </submittedName>
</protein>
<keyword evidence="3" id="KW-1185">Reference proteome</keyword>
<feature type="domain" description="Antitoxin Xre/MbcA/ParS-like toxin-binding" evidence="1">
    <location>
        <begin position="57"/>
        <end position="106"/>
    </location>
</feature>
<dbReference type="InterPro" id="IPR024467">
    <property type="entry name" value="Xre/MbcA/ParS-like_toxin-bd"/>
</dbReference>
<evidence type="ECO:0000313" key="2">
    <source>
        <dbReference type="EMBL" id="WZW56712.1"/>
    </source>
</evidence>
<sequence>MSTRAKRAVAFVGSSEGKSAIANAVGHEVGRQLRVISATPAEARRERDTLRAVRAYAREVFGSAAKTNRWLERPSVRLGGESPVTWLQNHDDPADVYRTLDAIAYGTPV</sequence>
<evidence type="ECO:0000313" key="3">
    <source>
        <dbReference type="Proteomes" id="UP001484179"/>
    </source>
</evidence>
<gene>
    <name evidence="2" type="ORF">WN985_29930</name>
</gene>
<dbReference type="Pfam" id="PF09722">
    <property type="entry name" value="Xre_MbcA_ParS_C"/>
    <property type="match status" value="1"/>
</dbReference>
<evidence type="ECO:0000259" key="1">
    <source>
        <dbReference type="Pfam" id="PF09722"/>
    </source>
</evidence>
<dbReference type="RefSeq" id="WP_342310567.1">
    <property type="nucleotide sequence ID" value="NZ_CP150850.1"/>
</dbReference>
<proteinExistence type="predicted"/>
<dbReference type="EMBL" id="CP150850">
    <property type="protein sequence ID" value="WZW56712.1"/>
    <property type="molecule type" value="Genomic_DNA"/>
</dbReference>